<gene>
    <name evidence="3" type="ORF">CKO21_10305</name>
</gene>
<proteinExistence type="predicted"/>
<evidence type="ECO:0008006" key="5">
    <source>
        <dbReference type="Google" id="ProtNLM"/>
    </source>
</evidence>
<reference evidence="3" key="1">
    <citation type="submission" date="2017-08" db="EMBL/GenBank/DDBJ databases">
        <authorList>
            <person name="Imhoff J.F."/>
            <person name="Rahn T."/>
            <person name="Kuenzel S."/>
            <person name="Neulinger S.C."/>
        </authorList>
    </citation>
    <scope>NUCLEOTIDE SEQUENCE</scope>
    <source>
        <strain evidence="3">DSM 9154</strain>
    </source>
</reference>
<evidence type="ECO:0000256" key="1">
    <source>
        <dbReference type="SAM" id="MobiDB-lite"/>
    </source>
</evidence>
<dbReference type="Gene3D" id="2.40.160.10">
    <property type="entry name" value="Porin"/>
    <property type="match status" value="1"/>
</dbReference>
<feature type="chain" id="PRO_5037220374" description="Porin" evidence="2">
    <location>
        <begin position="27"/>
        <end position="370"/>
    </location>
</feature>
<keyword evidence="2" id="KW-0732">Signal</keyword>
<accession>A0A934QIG6</accession>
<keyword evidence="4" id="KW-1185">Reference proteome</keyword>
<reference evidence="3" key="2">
    <citation type="journal article" date="2020" name="Microorganisms">
        <title>Osmotic Adaptation and Compatible Solute Biosynthesis of Phototrophic Bacteria as Revealed from Genome Analyses.</title>
        <authorList>
            <person name="Imhoff J.F."/>
            <person name="Rahn T."/>
            <person name="Kunzel S."/>
            <person name="Keller A."/>
            <person name="Neulinger S.C."/>
        </authorList>
    </citation>
    <scope>NUCLEOTIDE SEQUENCE</scope>
    <source>
        <strain evidence="3">DSM 9154</strain>
    </source>
</reference>
<dbReference type="InterPro" id="IPR023614">
    <property type="entry name" value="Porin_dom_sf"/>
</dbReference>
<evidence type="ECO:0000313" key="4">
    <source>
        <dbReference type="Proteomes" id="UP000778970"/>
    </source>
</evidence>
<protein>
    <recommendedName>
        <fullName evidence="5">Porin</fullName>
    </recommendedName>
</protein>
<feature type="region of interest" description="Disordered" evidence="1">
    <location>
        <begin position="198"/>
        <end position="218"/>
    </location>
</feature>
<evidence type="ECO:0000256" key="2">
    <source>
        <dbReference type="SAM" id="SignalP"/>
    </source>
</evidence>
<evidence type="ECO:0000313" key="3">
    <source>
        <dbReference type="EMBL" id="MBK1697636.1"/>
    </source>
</evidence>
<comment type="caution">
    <text evidence="3">The sequence shown here is derived from an EMBL/GenBank/DDBJ whole genome shotgun (WGS) entry which is preliminary data.</text>
</comment>
<feature type="compositionally biased region" description="Polar residues" evidence="1">
    <location>
        <begin position="207"/>
        <end position="218"/>
    </location>
</feature>
<dbReference type="SUPFAM" id="SSF56935">
    <property type="entry name" value="Porins"/>
    <property type="match status" value="1"/>
</dbReference>
<feature type="signal peptide" evidence="2">
    <location>
        <begin position="1"/>
        <end position="26"/>
    </location>
</feature>
<name>A0A934QIG6_9PROT</name>
<organism evidence="3 4">
    <name type="scientific">Rhodovibrio salinarum</name>
    <dbReference type="NCBI Taxonomy" id="1087"/>
    <lineage>
        <taxon>Bacteria</taxon>
        <taxon>Pseudomonadati</taxon>
        <taxon>Pseudomonadota</taxon>
        <taxon>Alphaproteobacteria</taxon>
        <taxon>Rhodospirillales</taxon>
        <taxon>Rhodovibrionaceae</taxon>
        <taxon>Rhodovibrio</taxon>
    </lineage>
</organism>
<dbReference type="Proteomes" id="UP000778970">
    <property type="component" value="Unassembled WGS sequence"/>
</dbReference>
<dbReference type="EMBL" id="NRRE01000026">
    <property type="protein sequence ID" value="MBK1697636.1"/>
    <property type="molecule type" value="Genomic_DNA"/>
</dbReference>
<dbReference type="RefSeq" id="WP_156092738.1">
    <property type="nucleotide sequence ID" value="NZ_NRRE01000026.1"/>
</dbReference>
<sequence>MPAFRVSKAAVTALLAASVYPIAGHAEEDTIFPRVDVEIPMELENDYTASSEDEDAEINDLFATIEPGISVRFTKELSIESSLVFEPVQDPDAGDDRFLEDHGLYAEEIFVNYETERFAAYAGKFNPTFGTAWDIAPGIFGTDLAEDYEITERIGAGGAIKFGGDGFGAGDFGEHRLALNGFFADTTALSDSLITSRGELDLDDGGPSNTEDLSSMSATLDGGNMPGVPVNYHLGVQFQEGGRGTPEDQTGYVVGLNGSYPLTPTITLEPMVENAYFEDFGGVQENRNYLTGGASLLYGPWNAAVSYTNRHVDPEGEDSFSDDQVQVSAGYAFANGLTLDAGYKYTEDAGTHAHVIGALLTYNFAFSYPN</sequence>
<dbReference type="AlphaFoldDB" id="A0A934QIG6"/>